<dbReference type="Proteomes" id="UP000070560">
    <property type="component" value="Chromosome"/>
</dbReference>
<reference evidence="1 2" key="1">
    <citation type="submission" date="2015-10" db="EMBL/GenBank/DDBJ databases">
        <title>Candidatus Desulfofervidus auxilii, a hydrogenotrophic sulfate-reducing bacterium involved in the thermophilic anaerobic oxidation of methane.</title>
        <authorList>
            <person name="Krukenberg V."/>
            <person name="Richter M."/>
            <person name="Wegener G."/>
        </authorList>
    </citation>
    <scope>NUCLEOTIDE SEQUENCE [LARGE SCALE GENOMIC DNA]</scope>
    <source>
        <strain evidence="1 2">HS1</strain>
    </source>
</reference>
<dbReference type="KEGG" id="daw:HS1_002046"/>
<sequence>MPYDAQGKIGTMGKKVMAFAEKLKAIIDVPLIFWDESFTTTEAETVLLKADLSRRHRKKVVDKLAAALILESFLKAIHEK</sequence>
<dbReference type="EMBL" id="CP013015">
    <property type="protein sequence ID" value="AMM41838.1"/>
    <property type="molecule type" value="Genomic_DNA"/>
</dbReference>
<keyword evidence="2" id="KW-1185">Reference proteome</keyword>
<dbReference type="GO" id="GO:0000967">
    <property type="term" value="P:rRNA 5'-end processing"/>
    <property type="evidence" value="ECO:0007669"/>
    <property type="project" value="TreeGrafter"/>
</dbReference>
<dbReference type="NCBIfam" id="TIGR00250">
    <property type="entry name" value="RNAse_H_YqgF"/>
    <property type="match status" value="1"/>
</dbReference>
<evidence type="ECO:0000313" key="1">
    <source>
        <dbReference type="EMBL" id="AMM41838.1"/>
    </source>
</evidence>
<evidence type="ECO:0000313" key="2">
    <source>
        <dbReference type="Proteomes" id="UP000070560"/>
    </source>
</evidence>
<dbReference type="InterPro" id="IPR005227">
    <property type="entry name" value="YqgF"/>
</dbReference>
<gene>
    <name evidence="1" type="ORF">HS1_002046</name>
</gene>
<dbReference type="InterPro" id="IPR037027">
    <property type="entry name" value="YqgF/RNaseH-like_dom_sf"/>
</dbReference>
<dbReference type="PANTHER" id="PTHR33317">
    <property type="entry name" value="POLYNUCLEOTIDYL TRANSFERASE, RIBONUCLEASE H-LIKE SUPERFAMILY PROTEIN"/>
    <property type="match status" value="1"/>
</dbReference>
<dbReference type="Gene3D" id="3.30.420.140">
    <property type="entry name" value="YqgF/RNase H-like domain"/>
    <property type="match status" value="1"/>
</dbReference>
<dbReference type="Pfam" id="PF03652">
    <property type="entry name" value="RuvX"/>
    <property type="match status" value="1"/>
</dbReference>
<name>A0A7U4TIY2_DESA2</name>
<dbReference type="CDD" id="cd16964">
    <property type="entry name" value="YqgF"/>
    <property type="match status" value="1"/>
</dbReference>
<dbReference type="InterPro" id="IPR012337">
    <property type="entry name" value="RNaseH-like_sf"/>
</dbReference>
<organism evidence="1 2">
    <name type="scientific">Desulfofervidus auxilii</name>
    <dbReference type="NCBI Taxonomy" id="1621989"/>
    <lineage>
        <taxon>Bacteria</taxon>
        <taxon>Pseudomonadati</taxon>
        <taxon>Thermodesulfobacteriota</taxon>
        <taxon>Candidatus Desulfofervidia</taxon>
        <taxon>Candidatus Desulfofervidales</taxon>
        <taxon>Candidatus Desulfofervidaceae</taxon>
        <taxon>Candidatus Desulfofervidus</taxon>
    </lineage>
</organism>
<proteinExistence type="predicted"/>
<protein>
    <submittedName>
        <fullName evidence="1">Holliday junction resolvase</fullName>
    </submittedName>
</protein>
<accession>A0A7U4TIY2</accession>
<dbReference type="SUPFAM" id="SSF53098">
    <property type="entry name" value="Ribonuclease H-like"/>
    <property type="match status" value="1"/>
</dbReference>
<dbReference type="PANTHER" id="PTHR33317:SF4">
    <property type="entry name" value="POLYNUCLEOTIDYL TRANSFERASE, RIBONUCLEASE H-LIKE SUPERFAMILY PROTEIN"/>
    <property type="match status" value="1"/>
</dbReference>
<dbReference type="AlphaFoldDB" id="A0A7U4TIY2"/>
<dbReference type="GO" id="GO:0005829">
    <property type="term" value="C:cytosol"/>
    <property type="evidence" value="ECO:0007669"/>
    <property type="project" value="TreeGrafter"/>
</dbReference>